<dbReference type="EMBL" id="MU865967">
    <property type="protein sequence ID" value="KAK4445283.1"/>
    <property type="molecule type" value="Genomic_DNA"/>
</dbReference>
<reference evidence="1" key="1">
    <citation type="journal article" date="2023" name="Mol. Phylogenet. Evol.">
        <title>Genome-scale phylogeny and comparative genomics of the fungal order Sordariales.</title>
        <authorList>
            <person name="Hensen N."/>
            <person name="Bonometti L."/>
            <person name="Westerberg I."/>
            <person name="Brannstrom I.O."/>
            <person name="Guillou S."/>
            <person name="Cros-Aarteil S."/>
            <person name="Calhoun S."/>
            <person name="Haridas S."/>
            <person name="Kuo A."/>
            <person name="Mondo S."/>
            <person name="Pangilinan J."/>
            <person name="Riley R."/>
            <person name="LaButti K."/>
            <person name="Andreopoulos B."/>
            <person name="Lipzen A."/>
            <person name="Chen C."/>
            <person name="Yan M."/>
            <person name="Daum C."/>
            <person name="Ng V."/>
            <person name="Clum A."/>
            <person name="Steindorff A."/>
            <person name="Ohm R.A."/>
            <person name="Martin F."/>
            <person name="Silar P."/>
            <person name="Natvig D.O."/>
            <person name="Lalanne C."/>
            <person name="Gautier V."/>
            <person name="Ament-Velasquez S.L."/>
            <person name="Kruys A."/>
            <person name="Hutchinson M.I."/>
            <person name="Powell A.J."/>
            <person name="Barry K."/>
            <person name="Miller A.N."/>
            <person name="Grigoriev I.V."/>
            <person name="Debuchy R."/>
            <person name="Gladieux P."/>
            <person name="Hiltunen Thoren M."/>
            <person name="Johannesson H."/>
        </authorList>
    </citation>
    <scope>NUCLEOTIDE SEQUENCE</scope>
    <source>
        <strain evidence="1">PSN243</strain>
    </source>
</reference>
<protein>
    <submittedName>
        <fullName evidence="1">Uncharacterized protein</fullName>
    </submittedName>
</protein>
<evidence type="ECO:0000313" key="1">
    <source>
        <dbReference type="EMBL" id="KAK4445283.1"/>
    </source>
</evidence>
<proteinExistence type="predicted"/>
<name>A0AAV9GA34_9PEZI</name>
<gene>
    <name evidence="1" type="ORF">QBC34DRAFT_413554</name>
</gene>
<keyword evidence="2" id="KW-1185">Reference proteome</keyword>
<accession>A0AAV9GA34</accession>
<organism evidence="1 2">
    <name type="scientific">Podospora aff. communis PSN243</name>
    <dbReference type="NCBI Taxonomy" id="3040156"/>
    <lineage>
        <taxon>Eukaryota</taxon>
        <taxon>Fungi</taxon>
        <taxon>Dikarya</taxon>
        <taxon>Ascomycota</taxon>
        <taxon>Pezizomycotina</taxon>
        <taxon>Sordariomycetes</taxon>
        <taxon>Sordariomycetidae</taxon>
        <taxon>Sordariales</taxon>
        <taxon>Podosporaceae</taxon>
        <taxon>Podospora</taxon>
    </lineage>
</organism>
<reference evidence="1" key="2">
    <citation type="submission" date="2023-05" db="EMBL/GenBank/DDBJ databases">
        <authorList>
            <consortium name="Lawrence Berkeley National Laboratory"/>
            <person name="Steindorff A."/>
            <person name="Hensen N."/>
            <person name="Bonometti L."/>
            <person name="Westerberg I."/>
            <person name="Brannstrom I.O."/>
            <person name="Guillou S."/>
            <person name="Cros-Aarteil S."/>
            <person name="Calhoun S."/>
            <person name="Haridas S."/>
            <person name="Kuo A."/>
            <person name="Mondo S."/>
            <person name="Pangilinan J."/>
            <person name="Riley R."/>
            <person name="Labutti K."/>
            <person name="Andreopoulos B."/>
            <person name="Lipzen A."/>
            <person name="Chen C."/>
            <person name="Yanf M."/>
            <person name="Daum C."/>
            <person name="Ng V."/>
            <person name="Clum A."/>
            <person name="Ohm R."/>
            <person name="Martin F."/>
            <person name="Silar P."/>
            <person name="Natvig D."/>
            <person name="Lalanne C."/>
            <person name="Gautier V."/>
            <person name="Ament-Velasquez S.L."/>
            <person name="Kruys A."/>
            <person name="Hutchinson M.I."/>
            <person name="Powell A.J."/>
            <person name="Barry K."/>
            <person name="Miller A.N."/>
            <person name="Grigoriev I.V."/>
            <person name="Debuchy R."/>
            <person name="Gladieux P."/>
            <person name="Thoren M.H."/>
            <person name="Johannesson H."/>
        </authorList>
    </citation>
    <scope>NUCLEOTIDE SEQUENCE</scope>
    <source>
        <strain evidence="1">PSN243</strain>
    </source>
</reference>
<evidence type="ECO:0000313" key="2">
    <source>
        <dbReference type="Proteomes" id="UP001321760"/>
    </source>
</evidence>
<dbReference type="Gene3D" id="3.60.15.10">
    <property type="entry name" value="Ribonuclease Z/Hydroxyacylglutathione hydrolase-like"/>
    <property type="match status" value="1"/>
</dbReference>
<comment type="caution">
    <text evidence="1">The sequence shown here is derived from an EMBL/GenBank/DDBJ whole genome shotgun (WGS) entry which is preliminary data.</text>
</comment>
<dbReference type="InterPro" id="IPR036866">
    <property type="entry name" value="RibonucZ/Hydroxyglut_hydro"/>
</dbReference>
<sequence>MTSLEKAHEQHPNLQADKVEAGQPVFLVVGAQAMVPKPGLKLTTLGKPNPRNIVPHRIGTESQDSIETNSHSIMAVLLWPGQENDGSRKVSLYTGGDAEDPQEGDFIKWLKRDHVPTDANRKIKVSTVKVGHHGSKFATNAKWTDITVDRWVISSGKKHDHPSTESILFPVFLLRQRNR</sequence>
<dbReference type="Proteomes" id="UP001321760">
    <property type="component" value="Unassembled WGS sequence"/>
</dbReference>
<dbReference type="AlphaFoldDB" id="A0AAV9GA34"/>